<evidence type="ECO:0000256" key="6">
    <source>
        <dbReference type="ARBA" id="ARBA00022833"/>
    </source>
</evidence>
<dbReference type="GO" id="GO:0005829">
    <property type="term" value="C:cytosol"/>
    <property type="evidence" value="ECO:0007669"/>
    <property type="project" value="TreeGrafter"/>
</dbReference>
<keyword evidence="7 11" id="KW-0067">ATP-binding</keyword>
<gene>
    <name evidence="11" type="primary">radA</name>
    <name evidence="15" type="ORF">DV701_14695</name>
</gene>
<keyword evidence="5" id="KW-0378">Hydrolase</keyword>
<comment type="function">
    <text evidence="11">Plays a role in repairing double-strand DNA breaks, probably involving stabilizing or processing branched DNA or blocked replication forks.</text>
</comment>
<feature type="short sequence motif" description="RadA KNRFG motif" evidence="11">
    <location>
        <begin position="275"/>
        <end position="279"/>
    </location>
</feature>
<dbReference type="OrthoDB" id="9803906at2"/>
<dbReference type="InterPro" id="IPR004504">
    <property type="entry name" value="DNA_repair_RadA"/>
</dbReference>
<evidence type="ECO:0000256" key="7">
    <source>
        <dbReference type="ARBA" id="ARBA00022840"/>
    </source>
</evidence>
<dbReference type="GO" id="GO:0008270">
    <property type="term" value="F:zinc ion binding"/>
    <property type="evidence" value="ECO:0007669"/>
    <property type="project" value="UniProtKB-KW"/>
</dbReference>
<organism evidence="15 16">
    <name type="scientific">Ornithinimicrobium avium</name>
    <dbReference type="NCBI Taxonomy" id="2283195"/>
    <lineage>
        <taxon>Bacteria</taxon>
        <taxon>Bacillati</taxon>
        <taxon>Actinomycetota</taxon>
        <taxon>Actinomycetes</taxon>
        <taxon>Micrococcales</taxon>
        <taxon>Ornithinimicrobiaceae</taxon>
        <taxon>Ornithinimicrobium</taxon>
    </lineage>
</organism>
<accession>A0A345NSY6</accession>
<keyword evidence="6 13" id="KW-0862">Zinc</keyword>
<proteinExistence type="inferred from homology"/>
<dbReference type="FunFam" id="3.40.50.300:FF:000050">
    <property type="entry name" value="DNA repair protein RadA"/>
    <property type="match status" value="1"/>
</dbReference>
<dbReference type="Gene3D" id="3.30.230.10">
    <property type="match status" value="1"/>
</dbReference>
<dbReference type="CDD" id="cd01121">
    <property type="entry name" value="RadA_SMS_N"/>
    <property type="match status" value="1"/>
</dbReference>
<comment type="domain">
    <text evidence="11">The middle region has homology to RecA with ATPase motifs including the RadA KNRFG motif, while the C-terminus is homologous to Lon protease.</text>
</comment>
<dbReference type="GO" id="GO:0003684">
    <property type="term" value="F:damaged DNA binding"/>
    <property type="evidence" value="ECO:0007669"/>
    <property type="project" value="InterPro"/>
</dbReference>
<dbReference type="SUPFAM" id="SSF54211">
    <property type="entry name" value="Ribosomal protein S5 domain 2-like"/>
    <property type="match status" value="1"/>
</dbReference>
<dbReference type="InterPro" id="IPR041166">
    <property type="entry name" value="Rubredoxin_2"/>
</dbReference>
<dbReference type="SMART" id="SM00382">
    <property type="entry name" value="AAA"/>
    <property type="match status" value="1"/>
</dbReference>
<keyword evidence="2 11" id="KW-0547">Nucleotide-binding</keyword>
<evidence type="ECO:0000256" key="10">
    <source>
        <dbReference type="ARBA" id="ARBA00023204"/>
    </source>
</evidence>
<dbReference type="GO" id="GO:0000725">
    <property type="term" value="P:recombinational repair"/>
    <property type="evidence" value="ECO:0007669"/>
    <property type="project" value="UniProtKB-UniRule"/>
</dbReference>
<dbReference type="Proteomes" id="UP000253790">
    <property type="component" value="Chromosome"/>
</dbReference>
<dbReference type="GO" id="GO:0016787">
    <property type="term" value="F:hydrolase activity"/>
    <property type="evidence" value="ECO:0007669"/>
    <property type="project" value="UniProtKB-KW"/>
</dbReference>
<feature type="binding site" evidence="11">
    <location>
        <begin position="118"/>
        <end position="125"/>
    </location>
    <ligand>
        <name>ATP</name>
        <dbReference type="ChEBI" id="CHEBI:30616"/>
    </ligand>
</feature>
<dbReference type="Gene3D" id="3.40.50.300">
    <property type="entry name" value="P-loop containing nucleotide triphosphate hydrolases"/>
    <property type="match status" value="1"/>
</dbReference>
<evidence type="ECO:0000256" key="11">
    <source>
        <dbReference type="HAMAP-Rule" id="MF_01498"/>
    </source>
</evidence>
<dbReference type="InterPro" id="IPR027417">
    <property type="entry name" value="P-loop_NTPase"/>
</dbReference>
<keyword evidence="10 11" id="KW-0234">DNA repair</keyword>
<dbReference type="PANTHER" id="PTHR32472">
    <property type="entry name" value="DNA REPAIR PROTEIN RADA"/>
    <property type="match status" value="1"/>
</dbReference>
<evidence type="ECO:0000256" key="3">
    <source>
        <dbReference type="ARBA" id="ARBA00022763"/>
    </source>
</evidence>
<dbReference type="InterPro" id="IPR020568">
    <property type="entry name" value="Ribosomal_Su5_D2-typ_SF"/>
</dbReference>
<evidence type="ECO:0000256" key="4">
    <source>
        <dbReference type="ARBA" id="ARBA00022771"/>
    </source>
</evidence>
<dbReference type="GO" id="GO:0140664">
    <property type="term" value="F:ATP-dependent DNA damage sensor activity"/>
    <property type="evidence" value="ECO:0007669"/>
    <property type="project" value="InterPro"/>
</dbReference>
<keyword evidence="3 11" id="KW-0227">DNA damage</keyword>
<sequence>MSSTLKRLRRRAGLSAAQPTLGHVATKSGSRPAYRCAECGWTAIKWVGRCGECQAWGTVVETGAPTAVRTSAAAPARPAVPIADVDAQTARARPTGVGEFDRVLGGGLVPGAVVLMAGEPGIGKSTLALDVAARAAREGRRVLYVSGEESAAQVKLRAERIGAVADTLYLAAETDLSTVLGHLERTDPDLLVVDSVQTVASADVEGAPGNVGQVREVAAALIQAAKSRDTAAVLIGHVTKDGSIAGPRVLEHLVDVVVQFEGERHSRLRLVRAVKNRFGPTDEVGCFDLGDAGIVGLPDPSGLFLTSRDRPVAGTCVTVTLEGRRPLVAEVQALVSRPGGGSPRRTTSGLDSSRLAMVLAVLGQRAGVPLAELDCYAATVGGVRLSEPASDLALALALTSALADLSLPMGTIAVGEVGLAGDLRPVTGLQRRLTEAARIGFTEAVVPTGSLADGPPPAGIRVHEVATLADAVRLVGSAAQGGSPQGGLVAVTNG</sequence>
<dbReference type="HAMAP" id="MF_01498">
    <property type="entry name" value="RadA_bact"/>
    <property type="match status" value="1"/>
</dbReference>
<dbReference type="Pfam" id="PF13541">
    <property type="entry name" value="ChlI"/>
    <property type="match status" value="1"/>
</dbReference>
<evidence type="ECO:0000256" key="2">
    <source>
        <dbReference type="ARBA" id="ARBA00022741"/>
    </source>
</evidence>
<dbReference type="Pfam" id="PF13481">
    <property type="entry name" value="AAA_25"/>
    <property type="match status" value="1"/>
</dbReference>
<dbReference type="PRINTS" id="PR01874">
    <property type="entry name" value="DNAREPAIRADA"/>
</dbReference>
<dbReference type="EMBL" id="CP031229">
    <property type="protein sequence ID" value="AXH98144.1"/>
    <property type="molecule type" value="Genomic_DNA"/>
</dbReference>
<dbReference type="PANTHER" id="PTHR32472:SF10">
    <property type="entry name" value="DNA REPAIR PROTEIN RADA-LIKE PROTEIN"/>
    <property type="match status" value="1"/>
</dbReference>
<dbReference type="InterPro" id="IPR014721">
    <property type="entry name" value="Ribsml_uS5_D2-typ_fold_subgr"/>
</dbReference>
<dbReference type="NCBIfam" id="TIGR00416">
    <property type="entry name" value="sms"/>
    <property type="match status" value="1"/>
</dbReference>
<feature type="domain" description="RecA family profile 1" evidence="14">
    <location>
        <begin position="89"/>
        <end position="238"/>
    </location>
</feature>
<keyword evidence="4 13" id="KW-0863">Zinc-finger</keyword>
<feature type="region of interest" description="Lon-protease-like" evidence="11">
    <location>
        <begin position="374"/>
        <end position="494"/>
    </location>
</feature>
<evidence type="ECO:0000313" key="16">
    <source>
        <dbReference type="Proteomes" id="UP000253790"/>
    </source>
</evidence>
<dbReference type="GO" id="GO:0005524">
    <property type="term" value="F:ATP binding"/>
    <property type="evidence" value="ECO:0007669"/>
    <property type="project" value="UniProtKB-UniRule"/>
</dbReference>
<dbReference type="PROSITE" id="PS50162">
    <property type="entry name" value="RECA_2"/>
    <property type="match status" value="1"/>
</dbReference>
<dbReference type="InterPro" id="IPR003593">
    <property type="entry name" value="AAA+_ATPase"/>
</dbReference>
<evidence type="ECO:0000256" key="13">
    <source>
        <dbReference type="RuleBase" id="RU003555"/>
    </source>
</evidence>
<dbReference type="SUPFAM" id="SSF52540">
    <property type="entry name" value="P-loop containing nucleoside triphosphate hydrolases"/>
    <property type="match status" value="1"/>
</dbReference>
<comment type="function">
    <text evidence="13">DNA-dependent ATPase involved in processing of recombination intermediates, plays a role in repairing DNA breaks. Stimulates the branch migration of RecA-mediated strand transfer reactions, allowing the 3' invading strand to extend heteroduplex DNA faster. Binds ssDNA in the presence of ADP but not other nucleotides, has ATPase activity that is stimulated by ssDNA and various branched DNA structures, but inhibited by SSB. Does not have RecA's homology-searching function.</text>
</comment>
<keyword evidence="16" id="KW-1185">Reference proteome</keyword>
<evidence type="ECO:0000259" key="14">
    <source>
        <dbReference type="PROSITE" id="PS50162"/>
    </source>
</evidence>
<dbReference type="KEGG" id="orn:DV701_14695"/>
<evidence type="ECO:0000313" key="15">
    <source>
        <dbReference type="EMBL" id="AXH98144.1"/>
    </source>
</evidence>
<evidence type="ECO:0000256" key="1">
    <source>
        <dbReference type="ARBA" id="ARBA00022723"/>
    </source>
</evidence>
<dbReference type="InterPro" id="IPR020588">
    <property type="entry name" value="RecA_ATP-bd"/>
</dbReference>
<dbReference type="AlphaFoldDB" id="A0A345NSY6"/>
<comment type="similarity">
    <text evidence="11 13">Belongs to the RecA family. RadA subfamily.</text>
</comment>
<keyword evidence="1 11" id="KW-0479">Metal-binding</keyword>
<name>A0A345NSY6_9MICO</name>
<keyword evidence="8 11" id="KW-0346">Stress response</keyword>
<evidence type="ECO:0000256" key="12">
    <source>
        <dbReference type="NCBIfam" id="TIGR00416"/>
    </source>
</evidence>
<protein>
    <recommendedName>
        <fullName evidence="11 12">DNA repair protein RadA</fullName>
    </recommendedName>
</protein>
<evidence type="ECO:0000256" key="9">
    <source>
        <dbReference type="ARBA" id="ARBA00023125"/>
    </source>
</evidence>
<evidence type="ECO:0000256" key="8">
    <source>
        <dbReference type="ARBA" id="ARBA00023016"/>
    </source>
</evidence>
<reference evidence="15 16" key="1">
    <citation type="submission" date="2018-07" db="EMBL/GenBank/DDBJ databases">
        <title>Complete genome sequencing of Ornithinimicrobium sp. AMA3305.</title>
        <authorList>
            <person name="Bae J.-W."/>
        </authorList>
    </citation>
    <scope>NUCLEOTIDE SEQUENCE [LARGE SCALE GENOMIC DNA]</scope>
    <source>
        <strain evidence="15 16">AMA3305</strain>
    </source>
</reference>
<evidence type="ECO:0000256" key="5">
    <source>
        <dbReference type="ARBA" id="ARBA00022801"/>
    </source>
</evidence>
<keyword evidence="9 11" id="KW-0238">DNA-binding</keyword>
<dbReference type="Pfam" id="PF18073">
    <property type="entry name" value="Zn_ribbon_LapB"/>
    <property type="match status" value="1"/>
</dbReference>